<dbReference type="Proteomes" id="UP000245379">
    <property type="component" value="Unassembled WGS sequence"/>
</dbReference>
<evidence type="ECO:0000313" key="2">
    <source>
        <dbReference type="Proteomes" id="UP000245379"/>
    </source>
</evidence>
<organism evidence="1 2">
    <name type="scientific">Pedobacter yonginense</name>
    <dbReference type="NCBI Taxonomy" id="651869"/>
    <lineage>
        <taxon>Bacteria</taxon>
        <taxon>Pseudomonadati</taxon>
        <taxon>Bacteroidota</taxon>
        <taxon>Sphingobacteriia</taxon>
        <taxon>Sphingobacteriales</taxon>
        <taxon>Sphingobacteriaceae</taxon>
        <taxon>Pedobacter</taxon>
    </lineage>
</organism>
<accession>A0A317ESJ7</accession>
<dbReference type="AlphaFoldDB" id="A0A317ESJ7"/>
<reference evidence="1 2" key="1">
    <citation type="submission" date="2018-05" db="EMBL/GenBank/DDBJ databases">
        <title>Pedobacter paludis sp. nov., isolated from wetland soil.</title>
        <authorList>
            <person name="Zhang Y."/>
            <person name="Wang G."/>
        </authorList>
    </citation>
    <scope>NUCLEOTIDE SEQUENCE [LARGE SCALE GENOMIC DNA]</scope>
    <source>
        <strain evidence="1 2">KCTC22721</strain>
    </source>
</reference>
<proteinExistence type="predicted"/>
<sequence>MNWSDFMRTEINILSDREIKIWDYAESQTGTMELVTEKLSREGIFEQYRNIHKSYLNLFFRSDEEPIKLETLKRLIFLNWYAQVEPSCYTGIEDLDNATVFDSYSILNQYLIDGKIDEEFMWMLSFYSSWDYTILPFSENKLEALTAFVKGVDTSVLSCPKNLLPKGVMGNRGQMGIYWISMSVEKLN</sequence>
<name>A0A317ESJ7_9SPHI</name>
<keyword evidence="2" id="KW-1185">Reference proteome</keyword>
<gene>
    <name evidence="1" type="ORF">DHW03_02765</name>
</gene>
<evidence type="ECO:0000313" key="1">
    <source>
        <dbReference type="EMBL" id="PWS28779.1"/>
    </source>
</evidence>
<protein>
    <submittedName>
        <fullName evidence="1">Uncharacterized protein</fullName>
    </submittedName>
</protein>
<comment type="caution">
    <text evidence="1">The sequence shown here is derived from an EMBL/GenBank/DDBJ whole genome shotgun (WGS) entry which is preliminary data.</text>
</comment>
<dbReference type="EMBL" id="QGNZ01000001">
    <property type="protein sequence ID" value="PWS28779.1"/>
    <property type="molecule type" value="Genomic_DNA"/>
</dbReference>